<dbReference type="EnsemblPlants" id="Kaladp0086s0047.1.v1.1">
    <property type="protein sequence ID" value="Kaladp0086s0047.1.v1.1.CDS.1"/>
    <property type="gene ID" value="Kaladp0086s0047.v1.1"/>
</dbReference>
<evidence type="ECO:0000256" key="1">
    <source>
        <dbReference type="ARBA" id="ARBA00004141"/>
    </source>
</evidence>
<dbReference type="Gramene" id="Kaladp0086s0047.1.v1.1">
    <property type="protein sequence ID" value="Kaladp0086s0047.1.v1.1.CDS.1"/>
    <property type="gene ID" value="Kaladp0086s0047.v1.1"/>
</dbReference>
<dbReference type="PANTHER" id="PTHR31766">
    <property type="entry name" value="GLABROUS1 ENHANCER-BINDING PROTEIN-LIKE 2"/>
    <property type="match status" value="1"/>
</dbReference>
<proteinExistence type="predicted"/>
<feature type="transmembrane region" description="Helical" evidence="6">
    <location>
        <begin position="12"/>
        <end position="33"/>
    </location>
</feature>
<organism evidence="8 9">
    <name type="scientific">Kalanchoe fedtschenkoi</name>
    <name type="common">Lavender scallops</name>
    <name type="synonym">South American air plant</name>
    <dbReference type="NCBI Taxonomy" id="63787"/>
    <lineage>
        <taxon>Eukaryota</taxon>
        <taxon>Viridiplantae</taxon>
        <taxon>Streptophyta</taxon>
        <taxon>Embryophyta</taxon>
        <taxon>Tracheophyta</taxon>
        <taxon>Spermatophyta</taxon>
        <taxon>Magnoliopsida</taxon>
        <taxon>eudicotyledons</taxon>
        <taxon>Gunneridae</taxon>
        <taxon>Pentapetalae</taxon>
        <taxon>Saxifragales</taxon>
        <taxon>Crassulaceae</taxon>
        <taxon>Kalanchoe</taxon>
    </lineage>
</organism>
<feature type="transmembrane region" description="Helical" evidence="6">
    <location>
        <begin position="106"/>
        <end position="124"/>
    </location>
</feature>
<feature type="transmembrane region" description="Helical" evidence="6">
    <location>
        <begin position="209"/>
        <end position="232"/>
    </location>
</feature>
<feature type="transmembrane region" description="Helical" evidence="6">
    <location>
        <begin position="40"/>
        <end position="61"/>
    </location>
</feature>
<sequence>METIIESVPDLALFFYFFLFMYLTAQLIVFRTWTPKLRRVASSCFISLSHGTPAVLLSAHALLTDPDRGFASRNTAAQNRVLDYSIAYFLMDLVHYLIFNPGDVLFIGHHLATLFVFATCRYVVYHGAYAVLVLLILAEVTSLCQNVWTLAVALKAESAKAAKVYEFLSPPFYAFYSIVRGFAGPWFVYEMARFYAAGVSENVLPRWIWVSWLVVVVSAISVSILWIVNLWLEFFRDRSTKLGKKVE</sequence>
<accession>A0A7N0UWW9</accession>
<keyword evidence="3 6" id="KW-1133">Transmembrane helix</keyword>
<evidence type="ECO:0000313" key="8">
    <source>
        <dbReference type="EnsemblPlants" id="Kaladp0086s0047.1.v1.1.CDS.1"/>
    </source>
</evidence>
<dbReference type="InterPro" id="IPR006634">
    <property type="entry name" value="TLC-dom"/>
</dbReference>
<dbReference type="PANTHER" id="PTHR31766:SF2">
    <property type="entry name" value="GLABROUS1 ENHANCER-BINDING PROTEIN-LIKE 2"/>
    <property type="match status" value="1"/>
</dbReference>
<dbReference type="SMART" id="SM00724">
    <property type="entry name" value="TLC"/>
    <property type="match status" value="1"/>
</dbReference>
<dbReference type="PROSITE" id="PS50922">
    <property type="entry name" value="TLC"/>
    <property type="match status" value="1"/>
</dbReference>
<evidence type="ECO:0000259" key="7">
    <source>
        <dbReference type="PROSITE" id="PS50922"/>
    </source>
</evidence>
<keyword evidence="2 5" id="KW-0812">Transmembrane</keyword>
<feature type="transmembrane region" description="Helical" evidence="6">
    <location>
        <begin position="172"/>
        <end position="189"/>
    </location>
</feature>
<keyword evidence="4 5" id="KW-0472">Membrane</keyword>
<dbReference type="InterPro" id="IPR040327">
    <property type="entry name" value="At5g14285-like"/>
</dbReference>
<dbReference type="Proteomes" id="UP000594263">
    <property type="component" value="Unplaced"/>
</dbReference>
<dbReference type="OMA" id="DGVIPRW"/>
<feature type="transmembrane region" description="Helical" evidence="6">
    <location>
        <begin position="130"/>
        <end position="151"/>
    </location>
</feature>
<dbReference type="GO" id="GO:0016020">
    <property type="term" value="C:membrane"/>
    <property type="evidence" value="ECO:0007669"/>
    <property type="project" value="UniProtKB-SubCell"/>
</dbReference>
<reference evidence="8" key="1">
    <citation type="submission" date="2021-01" db="UniProtKB">
        <authorList>
            <consortium name="EnsemblPlants"/>
        </authorList>
    </citation>
    <scope>IDENTIFICATION</scope>
</reference>
<evidence type="ECO:0000256" key="6">
    <source>
        <dbReference type="SAM" id="Phobius"/>
    </source>
</evidence>
<evidence type="ECO:0000256" key="3">
    <source>
        <dbReference type="ARBA" id="ARBA00022989"/>
    </source>
</evidence>
<protein>
    <recommendedName>
        <fullName evidence="7">TLC domain-containing protein</fullName>
    </recommendedName>
</protein>
<dbReference type="Pfam" id="PF03798">
    <property type="entry name" value="TRAM_LAG1_CLN8"/>
    <property type="match status" value="1"/>
</dbReference>
<evidence type="ECO:0000256" key="5">
    <source>
        <dbReference type="PROSITE-ProRule" id="PRU00205"/>
    </source>
</evidence>
<feature type="domain" description="TLC" evidence="7">
    <location>
        <begin position="36"/>
        <end position="239"/>
    </location>
</feature>
<name>A0A7N0UWW9_KALFE</name>
<evidence type="ECO:0000256" key="2">
    <source>
        <dbReference type="ARBA" id="ARBA00022692"/>
    </source>
</evidence>
<dbReference type="AlphaFoldDB" id="A0A7N0UWW9"/>
<comment type="subcellular location">
    <subcellularLocation>
        <location evidence="1">Membrane</location>
        <topology evidence="1">Multi-pass membrane protein</topology>
    </subcellularLocation>
</comment>
<evidence type="ECO:0000313" key="9">
    <source>
        <dbReference type="Proteomes" id="UP000594263"/>
    </source>
</evidence>
<evidence type="ECO:0000256" key="4">
    <source>
        <dbReference type="ARBA" id="ARBA00023136"/>
    </source>
</evidence>
<keyword evidence="9" id="KW-1185">Reference proteome</keyword>